<feature type="region of interest" description="Disordered" evidence="1">
    <location>
        <begin position="57"/>
        <end position="81"/>
    </location>
</feature>
<accession>A0A367WUP0</accession>
<proteinExistence type="predicted"/>
<evidence type="ECO:0000313" key="2">
    <source>
        <dbReference type="EMBL" id="RCK44231.1"/>
    </source>
</evidence>
<dbReference type="AlphaFoldDB" id="A0A367WUP0"/>
<evidence type="ECO:0000256" key="1">
    <source>
        <dbReference type="SAM" id="MobiDB-lite"/>
    </source>
</evidence>
<reference evidence="2 3" key="1">
    <citation type="submission" date="2014-07" db="EMBL/GenBank/DDBJ databases">
        <title>Draft genome sequence of Thalassospira profundimaris PR54-5.</title>
        <authorList>
            <person name="Lai Q."/>
            <person name="Shao Z."/>
        </authorList>
    </citation>
    <scope>NUCLEOTIDE SEQUENCE [LARGE SCALE GENOMIC DNA]</scope>
    <source>
        <strain evidence="2 3">PR54-5</strain>
    </source>
</reference>
<evidence type="ECO:0000313" key="3">
    <source>
        <dbReference type="Proteomes" id="UP000252255"/>
    </source>
</evidence>
<sequence length="81" mass="9274">MLNITTSLFIKGSTITCALLTMANGWYKRMFQLWLFYFAELFENADVNMVKAPLPNKESVEHSSPMLRGDALNQKEFNHGT</sequence>
<name>A0A367WUP0_9PROT</name>
<comment type="caution">
    <text evidence="2">The sequence shown here is derived from an EMBL/GenBank/DDBJ whole genome shotgun (WGS) entry which is preliminary data.</text>
</comment>
<dbReference type="Proteomes" id="UP000252255">
    <property type="component" value="Unassembled WGS sequence"/>
</dbReference>
<dbReference type="EMBL" id="JPWI01000010">
    <property type="protein sequence ID" value="RCK44231.1"/>
    <property type="molecule type" value="Genomic_DNA"/>
</dbReference>
<organism evidence="2 3">
    <name type="scientific">Thalassospira profundimaris</name>
    <dbReference type="NCBI Taxonomy" id="502049"/>
    <lineage>
        <taxon>Bacteria</taxon>
        <taxon>Pseudomonadati</taxon>
        <taxon>Pseudomonadota</taxon>
        <taxon>Alphaproteobacteria</taxon>
        <taxon>Rhodospirillales</taxon>
        <taxon>Thalassospiraceae</taxon>
        <taxon>Thalassospira</taxon>
    </lineage>
</organism>
<protein>
    <submittedName>
        <fullName evidence="2">Uncharacterized protein</fullName>
    </submittedName>
</protein>
<gene>
    <name evidence="2" type="ORF">TH30_15385</name>
</gene>